<sequence>MKLTVALYVVESRQHGQHVGLSDGPTSAMEGRPIIGCPGCKHKQNHE</sequence>
<dbReference type="Proteomes" id="UP000095283">
    <property type="component" value="Unplaced"/>
</dbReference>
<name>A0A1I7WTG5_HETBA</name>
<dbReference type="WBParaSite" id="Hba_08389">
    <property type="protein sequence ID" value="Hba_08389"/>
    <property type="gene ID" value="Hba_08389"/>
</dbReference>
<organism evidence="1 2">
    <name type="scientific">Heterorhabditis bacteriophora</name>
    <name type="common">Entomopathogenic nematode worm</name>
    <dbReference type="NCBI Taxonomy" id="37862"/>
    <lineage>
        <taxon>Eukaryota</taxon>
        <taxon>Metazoa</taxon>
        <taxon>Ecdysozoa</taxon>
        <taxon>Nematoda</taxon>
        <taxon>Chromadorea</taxon>
        <taxon>Rhabditida</taxon>
        <taxon>Rhabditina</taxon>
        <taxon>Rhabditomorpha</taxon>
        <taxon>Strongyloidea</taxon>
        <taxon>Heterorhabditidae</taxon>
        <taxon>Heterorhabditis</taxon>
    </lineage>
</organism>
<keyword evidence="1" id="KW-1185">Reference proteome</keyword>
<reference evidence="2" key="1">
    <citation type="submission" date="2016-11" db="UniProtKB">
        <authorList>
            <consortium name="WormBaseParasite"/>
        </authorList>
    </citation>
    <scope>IDENTIFICATION</scope>
</reference>
<evidence type="ECO:0000313" key="2">
    <source>
        <dbReference type="WBParaSite" id="Hba_08389"/>
    </source>
</evidence>
<accession>A0A1I7WTG5</accession>
<dbReference type="AlphaFoldDB" id="A0A1I7WTG5"/>
<protein>
    <submittedName>
        <fullName evidence="2">Transposase</fullName>
    </submittedName>
</protein>
<evidence type="ECO:0000313" key="1">
    <source>
        <dbReference type="Proteomes" id="UP000095283"/>
    </source>
</evidence>
<proteinExistence type="predicted"/>